<evidence type="ECO:0000256" key="1">
    <source>
        <dbReference type="ARBA" id="ARBA00004651"/>
    </source>
</evidence>
<comment type="subcellular location">
    <subcellularLocation>
        <location evidence="1 6">Cell membrane</location>
        <topology evidence="1 6">Multi-pass membrane protein</topology>
    </subcellularLocation>
</comment>
<feature type="transmembrane region" description="Helical" evidence="6">
    <location>
        <begin position="5"/>
        <end position="21"/>
    </location>
</feature>
<name>A0A5C7FLP1_9BACI</name>
<dbReference type="RefSeq" id="WP_147802495.1">
    <property type="nucleotide sequence ID" value="NZ_CP144914.1"/>
</dbReference>
<accession>A0A5C7FLP1</accession>
<evidence type="ECO:0000256" key="5">
    <source>
        <dbReference type="ARBA" id="ARBA00023136"/>
    </source>
</evidence>
<proteinExistence type="inferred from homology"/>
<dbReference type="GO" id="GO:0005886">
    <property type="term" value="C:plasma membrane"/>
    <property type="evidence" value="ECO:0007669"/>
    <property type="project" value="UniProtKB-SubCell"/>
</dbReference>
<keyword evidence="4 6" id="KW-1133">Transmembrane helix</keyword>
<keyword evidence="9" id="KW-1185">Reference proteome</keyword>
<reference evidence="8 9" key="1">
    <citation type="submission" date="2024-01" db="EMBL/GenBank/DDBJ databases">
        <title>Complete Genome Sequence of Alkalicoccus halolimnae BZ-SZ-XJ29T, a Moderately Halophilic Bacterium Isolated from a Salt Lake.</title>
        <authorList>
            <person name="Zhao B."/>
        </authorList>
    </citation>
    <scope>NUCLEOTIDE SEQUENCE [LARGE SCALE GENOMIC DNA]</scope>
    <source>
        <strain evidence="8 9">BZ-SZ-XJ29</strain>
    </source>
</reference>
<gene>
    <name evidence="8" type="ORF">FTX54_008955</name>
</gene>
<dbReference type="OrthoDB" id="2381682at2"/>
<dbReference type="PANTHER" id="PTHR12677">
    <property type="entry name" value="GOLGI APPARATUS MEMBRANE PROTEIN TVP38-RELATED"/>
    <property type="match status" value="1"/>
</dbReference>
<dbReference type="AlphaFoldDB" id="A0A5C7FLP1"/>
<evidence type="ECO:0000256" key="3">
    <source>
        <dbReference type="ARBA" id="ARBA00022692"/>
    </source>
</evidence>
<dbReference type="Proteomes" id="UP000321816">
    <property type="component" value="Chromosome"/>
</dbReference>
<feature type="domain" description="VTT" evidence="7">
    <location>
        <begin position="60"/>
        <end position="171"/>
    </location>
</feature>
<dbReference type="InterPro" id="IPR015414">
    <property type="entry name" value="TMEM64"/>
</dbReference>
<dbReference type="PANTHER" id="PTHR12677:SF59">
    <property type="entry name" value="GOLGI APPARATUS MEMBRANE PROTEIN TVP38-RELATED"/>
    <property type="match status" value="1"/>
</dbReference>
<feature type="transmembrane region" description="Helical" evidence="6">
    <location>
        <begin position="70"/>
        <end position="91"/>
    </location>
</feature>
<feature type="transmembrane region" description="Helical" evidence="6">
    <location>
        <begin position="36"/>
        <end position="58"/>
    </location>
</feature>
<organism evidence="8 9">
    <name type="scientific">Alkalicoccus halolimnae</name>
    <dbReference type="NCBI Taxonomy" id="1667239"/>
    <lineage>
        <taxon>Bacteria</taxon>
        <taxon>Bacillati</taxon>
        <taxon>Bacillota</taxon>
        <taxon>Bacilli</taxon>
        <taxon>Bacillales</taxon>
        <taxon>Bacillaceae</taxon>
        <taxon>Alkalicoccus</taxon>
    </lineage>
</organism>
<feature type="transmembrane region" description="Helical" evidence="6">
    <location>
        <begin position="180"/>
        <end position="198"/>
    </location>
</feature>
<evidence type="ECO:0000256" key="2">
    <source>
        <dbReference type="ARBA" id="ARBA00022475"/>
    </source>
</evidence>
<feature type="transmembrane region" description="Helical" evidence="6">
    <location>
        <begin position="148"/>
        <end position="174"/>
    </location>
</feature>
<dbReference type="Pfam" id="PF09335">
    <property type="entry name" value="VTT_dom"/>
    <property type="match status" value="1"/>
</dbReference>
<evidence type="ECO:0000256" key="6">
    <source>
        <dbReference type="RuleBase" id="RU366058"/>
    </source>
</evidence>
<feature type="transmembrane region" description="Helical" evidence="6">
    <location>
        <begin position="119"/>
        <end position="141"/>
    </location>
</feature>
<dbReference type="EMBL" id="CP144914">
    <property type="protein sequence ID" value="WWD78566.1"/>
    <property type="molecule type" value="Genomic_DNA"/>
</dbReference>
<keyword evidence="3 6" id="KW-0812">Transmembrane</keyword>
<keyword evidence="2 6" id="KW-1003">Cell membrane</keyword>
<comment type="similarity">
    <text evidence="6">Belongs to the TVP38/TMEM64 family.</text>
</comment>
<dbReference type="InterPro" id="IPR032816">
    <property type="entry name" value="VTT_dom"/>
</dbReference>
<evidence type="ECO:0000313" key="8">
    <source>
        <dbReference type="EMBL" id="WWD78566.1"/>
    </source>
</evidence>
<protein>
    <recommendedName>
        <fullName evidence="6">TVP38/TMEM64 family membrane protein</fullName>
    </recommendedName>
</protein>
<evidence type="ECO:0000259" key="7">
    <source>
        <dbReference type="Pfam" id="PF09335"/>
    </source>
</evidence>
<keyword evidence="5 6" id="KW-0472">Membrane</keyword>
<dbReference type="KEGG" id="ahal:FTX54_008955"/>
<evidence type="ECO:0000256" key="4">
    <source>
        <dbReference type="ARBA" id="ARBA00022989"/>
    </source>
</evidence>
<evidence type="ECO:0000313" key="9">
    <source>
        <dbReference type="Proteomes" id="UP000321816"/>
    </source>
</evidence>
<sequence>MPRQLIVIIFTAFTILFLWFYHQPLLLWLEIYGDQYVLLTVTIATLMSLFPVIPYPLVGGVIGAAYGPSGAVIIWAGSTLASLLFFLLIRYGGFEKSGQKLLFKYTATRKLTVLFERNAFLSITILRMIPVIPSIIINAYAALSRVSFLLYGLASAIGKIPSMTLFALLGHTFVVNPGELIYMVLIYTLFLLIVYAGYKFWLKKIEKAGAASKS</sequence>